<dbReference type="EMBL" id="LR778114">
    <property type="protein sequence ID" value="CAB1128058.1"/>
    <property type="molecule type" value="Genomic_DNA"/>
</dbReference>
<name>A0A6F8ZDW0_9FIRM</name>
<sequence length="140" mass="14567">MGTERLWSYASRRPVGEMKAALEAALARRPVILYALVDHARDMRARGVEGVPETYTFIFGNPRLGAGLVAVSPAAVADMPLRLGLIPDGPGSRVVYRRLAEALADHAPALAAPGQAADELVAAIVQEADASGPAPGGEEA</sequence>
<dbReference type="AlphaFoldDB" id="A0A6F8ZDW0"/>
<dbReference type="SUPFAM" id="SSF103247">
    <property type="entry name" value="TT1751-like"/>
    <property type="match status" value="1"/>
</dbReference>
<evidence type="ECO:0000259" key="1">
    <source>
        <dbReference type="Pfam" id="PF03625"/>
    </source>
</evidence>
<feature type="domain" description="DUF302" evidence="1">
    <location>
        <begin position="37"/>
        <end position="87"/>
    </location>
</feature>
<accession>A0A6F8ZDW0</accession>
<keyword evidence="3" id="KW-1185">Reference proteome</keyword>
<dbReference type="Pfam" id="PF03625">
    <property type="entry name" value="DUF302"/>
    <property type="match status" value="1"/>
</dbReference>
<dbReference type="InterPro" id="IPR005180">
    <property type="entry name" value="DUF302"/>
</dbReference>
<evidence type="ECO:0000313" key="2">
    <source>
        <dbReference type="EMBL" id="CAB1128058.1"/>
    </source>
</evidence>
<proteinExistence type="predicted"/>
<dbReference type="KEGG" id="hfv:R50_0552"/>
<dbReference type="Gene3D" id="3.30.310.70">
    <property type="entry name" value="TT1751-like domain"/>
    <property type="match status" value="1"/>
</dbReference>
<gene>
    <name evidence="2" type="ORF">R50_0552</name>
</gene>
<reference evidence="2 3" key="1">
    <citation type="submission" date="2020-02" db="EMBL/GenBank/DDBJ databases">
        <authorList>
            <person name="Hogendoorn C."/>
        </authorList>
    </citation>
    <scope>NUCLEOTIDE SEQUENCE [LARGE SCALE GENOMIC DNA]</scope>
    <source>
        <strain evidence="2">R501</strain>
    </source>
</reference>
<organism evidence="2 3">
    <name type="scientific">Candidatus Hydrogenisulfobacillus filiaventi</name>
    <dbReference type="NCBI Taxonomy" id="2707344"/>
    <lineage>
        <taxon>Bacteria</taxon>
        <taxon>Bacillati</taxon>
        <taxon>Bacillota</taxon>
        <taxon>Clostridia</taxon>
        <taxon>Eubacteriales</taxon>
        <taxon>Clostridiales Family XVII. Incertae Sedis</taxon>
        <taxon>Candidatus Hydrogenisulfobacillus</taxon>
    </lineage>
</organism>
<evidence type="ECO:0000313" key="3">
    <source>
        <dbReference type="Proteomes" id="UP000503399"/>
    </source>
</evidence>
<dbReference type="InterPro" id="IPR035923">
    <property type="entry name" value="TT1751-like_sf"/>
</dbReference>
<dbReference type="Proteomes" id="UP000503399">
    <property type="component" value="Chromosome"/>
</dbReference>
<protein>
    <recommendedName>
        <fullName evidence="1">DUF302 domain-containing protein</fullName>
    </recommendedName>
</protein>